<dbReference type="AlphaFoldDB" id="A0A1G1ZRY6"/>
<evidence type="ECO:0000313" key="1">
    <source>
        <dbReference type="EMBL" id="OGY66520.1"/>
    </source>
</evidence>
<organism evidence="1 2">
    <name type="scientific">Candidatus Harrisonbacteria bacterium RIFCSPLOWO2_01_FULL_40_28</name>
    <dbReference type="NCBI Taxonomy" id="1798406"/>
    <lineage>
        <taxon>Bacteria</taxon>
        <taxon>Candidatus Harrisoniibacteriota</taxon>
    </lineage>
</organism>
<name>A0A1G1ZRY6_9BACT</name>
<dbReference type="EMBL" id="MHJI01000003">
    <property type="protein sequence ID" value="OGY66520.1"/>
    <property type="molecule type" value="Genomic_DNA"/>
</dbReference>
<accession>A0A1G1ZRY6</accession>
<protein>
    <submittedName>
        <fullName evidence="1">Uncharacterized protein</fullName>
    </submittedName>
</protein>
<dbReference type="Proteomes" id="UP000178517">
    <property type="component" value="Unassembled WGS sequence"/>
</dbReference>
<proteinExistence type="predicted"/>
<reference evidence="1 2" key="1">
    <citation type="journal article" date="2016" name="Nat. Commun.">
        <title>Thousands of microbial genomes shed light on interconnected biogeochemical processes in an aquifer system.</title>
        <authorList>
            <person name="Anantharaman K."/>
            <person name="Brown C.T."/>
            <person name="Hug L.A."/>
            <person name="Sharon I."/>
            <person name="Castelle C.J."/>
            <person name="Probst A.J."/>
            <person name="Thomas B.C."/>
            <person name="Singh A."/>
            <person name="Wilkins M.J."/>
            <person name="Karaoz U."/>
            <person name="Brodie E.L."/>
            <person name="Williams K.H."/>
            <person name="Hubbard S.S."/>
            <person name="Banfield J.F."/>
        </authorList>
    </citation>
    <scope>NUCLEOTIDE SEQUENCE [LARGE SCALE GENOMIC DNA]</scope>
</reference>
<evidence type="ECO:0000313" key="2">
    <source>
        <dbReference type="Proteomes" id="UP000178517"/>
    </source>
</evidence>
<gene>
    <name evidence="1" type="ORF">A3A04_00095</name>
</gene>
<comment type="caution">
    <text evidence="1">The sequence shown here is derived from an EMBL/GenBank/DDBJ whole genome shotgun (WGS) entry which is preliminary data.</text>
</comment>
<sequence>MKFHKIILYGIISLATIGISLEFTGCKKKHRHRDEGRSLTIIRPGPDFLGTTGRRYDFEASAIGIDPLVAWDVKGTRQAMGTHVTLELPEGSYDVIARSSGLEARVHVVVNDKQKYVISGREIGKLNDLYIVDEAFNTYNITRTDDVGESAFDVSSDGKIIVFGYENGSRIFTSYIDGSYRAQAGFIDGKNPRFEPGLMSIIYTSNSPDPEVHRFDIMTPSDTPLAQSIVCLRNTNICWASLTNPIPTRSGNSAWIYFAGREVSAMSSQQVIIKLDPVSLQVTTPNQPASYDINPTDINGDRIIVNAIPRNSGPFEQVMILETANGILRSVSPIGTSNVSYRNGAFSHDGTRIAYIERKAGGQKVALKIFNTGTSGEASVSIGDVPVLESVRFLPP</sequence>
<dbReference type="SUPFAM" id="SSF82171">
    <property type="entry name" value="DPP6 N-terminal domain-like"/>
    <property type="match status" value="1"/>
</dbReference>